<proteinExistence type="predicted"/>
<dbReference type="OrthoDB" id="9775804at2"/>
<organism evidence="2 3">
    <name type="scientific">Vibrio casei</name>
    <dbReference type="NCBI Taxonomy" id="673372"/>
    <lineage>
        <taxon>Bacteria</taxon>
        <taxon>Pseudomonadati</taxon>
        <taxon>Pseudomonadota</taxon>
        <taxon>Gammaproteobacteria</taxon>
        <taxon>Vibrionales</taxon>
        <taxon>Vibrionaceae</taxon>
        <taxon>Vibrio</taxon>
    </lineage>
</organism>
<dbReference type="PROSITE" id="PS51186">
    <property type="entry name" value="GNAT"/>
    <property type="match status" value="1"/>
</dbReference>
<dbReference type="EMBL" id="QPGL01000002">
    <property type="protein sequence ID" value="RCS70331.1"/>
    <property type="molecule type" value="Genomic_DNA"/>
</dbReference>
<accession>A0A368LI35</accession>
<dbReference type="RefSeq" id="WP_086958719.1">
    <property type="nucleotide sequence ID" value="NZ_AP018681.1"/>
</dbReference>
<dbReference type="Gene3D" id="3.40.630.30">
    <property type="match status" value="1"/>
</dbReference>
<comment type="caution">
    <text evidence="2">The sequence shown here is derived from an EMBL/GenBank/DDBJ whole genome shotgun (WGS) entry which is preliminary data.</text>
</comment>
<feature type="domain" description="N-acetyltransferase" evidence="1">
    <location>
        <begin position="3"/>
        <end position="137"/>
    </location>
</feature>
<dbReference type="Pfam" id="PF13673">
    <property type="entry name" value="Acetyltransf_10"/>
    <property type="match status" value="1"/>
</dbReference>
<dbReference type="PANTHER" id="PTHR43233">
    <property type="entry name" value="FAMILY N-ACETYLTRANSFERASE, PUTATIVE (AFU_ORTHOLOGUE AFUA_6G03350)-RELATED"/>
    <property type="match status" value="1"/>
</dbReference>
<dbReference type="InterPro" id="IPR016181">
    <property type="entry name" value="Acyl_CoA_acyltransferase"/>
</dbReference>
<gene>
    <name evidence="2" type="ORF">CIK83_12865</name>
</gene>
<dbReference type="GeneID" id="303189811"/>
<keyword evidence="3" id="KW-1185">Reference proteome</keyword>
<dbReference type="GO" id="GO:0016747">
    <property type="term" value="F:acyltransferase activity, transferring groups other than amino-acyl groups"/>
    <property type="evidence" value="ECO:0007669"/>
    <property type="project" value="InterPro"/>
</dbReference>
<evidence type="ECO:0000259" key="1">
    <source>
        <dbReference type="PROSITE" id="PS51186"/>
    </source>
</evidence>
<dbReference type="InterPro" id="IPR053144">
    <property type="entry name" value="Acetyltransferase_Butenolide"/>
</dbReference>
<keyword evidence="2" id="KW-0808">Transferase</keyword>
<evidence type="ECO:0000313" key="3">
    <source>
        <dbReference type="Proteomes" id="UP000252479"/>
    </source>
</evidence>
<name>A0A368LI35_9VIBR</name>
<dbReference type="AlphaFoldDB" id="A0A368LI35"/>
<protein>
    <submittedName>
        <fullName evidence="2">GNAT family N-acetyltransferase</fullName>
    </submittedName>
</protein>
<evidence type="ECO:0000313" key="2">
    <source>
        <dbReference type="EMBL" id="RCS70331.1"/>
    </source>
</evidence>
<reference evidence="2 3" key="1">
    <citation type="journal article" date="2017" name="Elife">
        <title>Extensive horizontal gene transfer in cheese-associated bacteria.</title>
        <authorList>
            <person name="Bonham K.S."/>
            <person name="Wolfe B.E."/>
            <person name="Dutton R.J."/>
        </authorList>
    </citation>
    <scope>NUCLEOTIDE SEQUENCE [LARGE SCALE GENOMIC DNA]</scope>
    <source>
        <strain evidence="2 3">JB196</strain>
    </source>
</reference>
<dbReference type="SUPFAM" id="SSF55729">
    <property type="entry name" value="Acyl-CoA N-acyltransferases (Nat)"/>
    <property type="match status" value="1"/>
</dbReference>
<dbReference type="InterPro" id="IPR000182">
    <property type="entry name" value="GNAT_dom"/>
</dbReference>
<dbReference type="Proteomes" id="UP000252479">
    <property type="component" value="Unassembled WGS sequence"/>
</dbReference>
<sequence>MSIEYKLNYPISAQQFIRLLKQTTLGERRPTDNMETIQGMIDNSNLMVTAWIEDELIGIARSVTDFHYCCYLSDLAVSENVQTSGVGKQLIIETFKQLKEGCKLNLLSAPQAVDYYPHIGLEKHNSAWILSDLNQLK</sequence>
<dbReference type="CDD" id="cd04301">
    <property type="entry name" value="NAT_SF"/>
    <property type="match status" value="1"/>
</dbReference>
<dbReference type="PANTHER" id="PTHR43233:SF1">
    <property type="entry name" value="FAMILY N-ACETYLTRANSFERASE, PUTATIVE (AFU_ORTHOLOGUE AFUA_6G03350)-RELATED"/>
    <property type="match status" value="1"/>
</dbReference>